<evidence type="ECO:0000313" key="1">
    <source>
        <dbReference type="EMBL" id="MBX56751.1"/>
    </source>
</evidence>
<proteinExistence type="predicted"/>
<protein>
    <submittedName>
        <fullName evidence="1">Uncharacterized protein</fullName>
    </submittedName>
</protein>
<reference evidence="1" key="1">
    <citation type="submission" date="2018-02" db="EMBL/GenBank/DDBJ databases">
        <title>Rhizophora mucronata_Transcriptome.</title>
        <authorList>
            <person name="Meera S.P."/>
            <person name="Sreeshan A."/>
            <person name="Augustine A."/>
        </authorList>
    </citation>
    <scope>NUCLEOTIDE SEQUENCE</scope>
    <source>
        <tissue evidence="1">Leaf</tissue>
    </source>
</reference>
<sequence length="33" mass="4185">MKQVSQLPFFPFSFLKSQIIKYQVQQIRQRWHF</sequence>
<dbReference type="AlphaFoldDB" id="A0A2P2PPY7"/>
<dbReference type="EMBL" id="GGEC01076267">
    <property type="protein sequence ID" value="MBX56751.1"/>
    <property type="molecule type" value="Transcribed_RNA"/>
</dbReference>
<accession>A0A2P2PPY7</accession>
<organism evidence="1">
    <name type="scientific">Rhizophora mucronata</name>
    <name type="common">Asiatic mangrove</name>
    <dbReference type="NCBI Taxonomy" id="61149"/>
    <lineage>
        <taxon>Eukaryota</taxon>
        <taxon>Viridiplantae</taxon>
        <taxon>Streptophyta</taxon>
        <taxon>Embryophyta</taxon>
        <taxon>Tracheophyta</taxon>
        <taxon>Spermatophyta</taxon>
        <taxon>Magnoliopsida</taxon>
        <taxon>eudicotyledons</taxon>
        <taxon>Gunneridae</taxon>
        <taxon>Pentapetalae</taxon>
        <taxon>rosids</taxon>
        <taxon>fabids</taxon>
        <taxon>Malpighiales</taxon>
        <taxon>Rhizophoraceae</taxon>
        <taxon>Rhizophora</taxon>
    </lineage>
</organism>
<name>A0A2P2PPY7_RHIMU</name>